<sequence>MFRLLHLIFLLNTPCLVQSVLPVYTPALNKHSGFERENAVRRYFSQGFTNAEITGFLALQHGIALSVRTLKRILQRLGLKRARYDNESPLERIVVAILEELENSCGSFLGYRQLTRRLRRKYDLQVRRDTVMKSLRVLDPEGVERSQRRRLKRRRYVTPGPNFLWHVDGWDKLAPFGFFVHGAVDGFSRRILWLEVGSTKKNPRVIPSNYLNAILQLGGVPRRMRCDRGTENTIIGTLQQFFRWHDDDHFSGSGIFIEGKSTGNQRIEAWWSKFREGGGGWWINVFKDLRDCAELWNTHNVQRQQRLEVEGGKPDVMFFTPEIYGTHYYLVNVNIDDVNMCKEMYAENCVDHNEDIEELVRLIKPDYSPPLNEREALKLYSEIIQFLKLDHLI</sequence>
<evidence type="ECO:0000313" key="3">
    <source>
        <dbReference type="EMBL" id="PFX14903.1"/>
    </source>
</evidence>
<keyword evidence="1" id="KW-0732">Signal</keyword>
<dbReference type="InterPro" id="IPR058913">
    <property type="entry name" value="Integrase_dom_put"/>
</dbReference>
<feature type="signal peptide" evidence="1">
    <location>
        <begin position="1"/>
        <end position="19"/>
    </location>
</feature>
<dbReference type="PANTHER" id="PTHR46791">
    <property type="entry name" value="EXPRESSED PROTEIN"/>
    <property type="match status" value="1"/>
</dbReference>
<dbReference type="STRING" id="50429.A0A2B4RDL1"/>
<comment type="caution">
    <text evidence="3">The sequence shown here is derived from an EMBL/GenBank/DDBJ whole genome shotgun (WGS) entry which is preliminary data.</text>
</comment>
<gene>
    <name evidence="3" type="ORF">AWC38_SpisGene20910</name>
</gene>
<organism evidence="3 4">
    <name type="scientific">Stylophora pistillata</name>
    <name type="common">Smooth cauliflower coral</name>
    <dbReference type="NCBI Taxonomy" id="50429"/>
    <lineage>
        <taxon>Eukaryota</taxon>
        <taxon>Metazoa</taxon>
        <taxon>Cnidaria</taxon>
        <taxon>Anthozoa</taxon>
        <taxon>Hexacorallia</taxon>
        <taxon>Scleractinia</taxon>
        <taxon>Astrocoeniina</taxon>
        <taxon>Pocilloporidae</taxon>
        <taxon>Stylophora</taxon>
    </lineage>
</organism>
<dbReference type="OrthoDB" id="5954938at2759"/>
<feature type="domain" description="Integrase core" evidence="2">
    <location>
        <begin position="156"/>
        <end position="301"/>
    </location>
</feature>
<evidence type="ECO:0000313" key="4">
    <source>
        <dbReference type="Proteomes" id="UP000225706"/>
    </source>
</evidence>
<keyword evidence="4" id="KW-1185">Reference proteome</keyword>
<name>A0A2B4RDL1_STYPI</name>
<dbReference type="Proteomes" id="UP000225706">
    <property type="component" value="Unassembled WGS sequence"/>
</dbReference>
<dbReference type="PANTHER" id="PTHR46791:SF13">
    <property type="entry name" value="CLR5 DOMAIN-CONTAINING PROTEIN"/>
    <property type="match status" value="1"/>
</dbReference>
<reference evidence="4" key="1">
    <citation type="journal article" date="2017" name="bioRxiv">
        <title>Comparative analysis of the genomes of Stylophora pistillata and Acropora digitifera provides evidence for extensive differences between species of corals.</title>
        <authorList>
            <person name="Voolstra C.R."/>
            <person name="Li Y."/>
            <person name="Liew Y.J."/>
            <person name="Baumgarten S."/>
            <person name="Zoccola D."/>
            <person name="Flot J.-F."/>
            <person name="Tambutte S."/>
            <person name="Allemand D."/>
            <person name="Aranda M."/>
        </authorList>
    </citation>
    <scope>NUCLEOTIDE SEQUENCE [LARGE SCALE GENOMIC DNA]</scope>
</reference>
<accession>A0A2B4RDL1</accession>
<feature type="chain" id="PRO_5012835050" description="Integrase core domain-containing protein" evidence="1">
    <location>
        <begin position="20"/>
        <end position="393"/>
    </location>
</feature>
<evidence type="ECO:0000259" key="2">
    <source>
        <dbReference type="Pfam" id="PF24764"/>
    </source>
</evidence>
<evidence type="ECO:0000256" key="1">
    <source>
        <dbReference type="SAM" id="SignalP"/>
    </source>
</evidence>
<dbReference type="SUPFAM" id="SSF53098">
    <property type="entry name" value="Ribonuclease H-like"/>
    <property type="match status" value="1"/>
</dbReference>
<dbReference type="Pfam" id="PF24764">
    <property type="entry name" value="rva_4"/>
    <property type="match status" value="1"/>
</dbReference>
<proteinExistence type="predicted"/>
<dbReference type="EMBL" id="LSMT01000713">
    <property type="protein sequence ID" value="PFX14903.1"/>
    <property type="molecule type" value="Genomic_DNA"/>
</dbReference>
<dbReference type="InterPro" id="IPR012337">
    <property type="entry name" value="RNaseH-like_sf"/>
</dbReference>
<protein>
    <recommendedName>
        <fullName evidence="2">Integrase core domain-containing protein</fullName>
    </recommendedName>
</protein>
<dbReference type="AlphaFoldDB" id="A0A2B4RDL1"/>